<evidence type="ECO:0000313" key="6">
    <source>
        <dbReference type="Proteomes" id="UP000204221"/>
    </source>
</evidence>
<evidence type="ECO:0000256" key="3">
    <source>
        <dbReference type="SAM" id="MobiDB-lite"/>
    </source>
</evidence>
<organism evidence="5 6">
    <name type="scientific">Actinoalloteichus hoggarensis</name>
    <dbReference type="NCBI Taxonomy" id="1470176"/>
    <lineage>
        <taxon>Bacteria</taxon>
        <taxon>Bacillati</taxon>
        <taxon>Actinomycetota</taxon>
        <taxon>Actinomycetes</taxon>
        <taxon>Pseudonocardiales</taxon>
        <taxon>Pseudonocardiaceae</taxon>
        <taxon>Actinoalloteichus</taxon>
    </lineage>
</organism>
<dbReference type="Pfam" id="PF01553">
    <property type="entry name" value="Acyltransferase"/>
    <property type="match status" value="1"/>
</dbReference>
<dbReference type="EMBL" id="CP022521">
    <property type="protein sequence ID" value="ASO21348.1"/>
    <property type="molecule type" value="Genomic_DNA"/>
</dbReference>
<evidence type="ECO:0000313" key="5">
    <source>
        <dbReference type="EMBL" id="ASO21348.1"/>
    </source>
</evidence>
<dbReference type="SUPFAM" id="SSF69593">
    <property type="entry name" value="Glycerol-3-phosphate (1)-acyltransferase"/>
    <property type="match status" value="1"/>
</dbReference>
<evidence type="ECO:0000256" key="2">
    <source>
        <dbReference type="ARBA" id="ARBA00023315"/>
    </source>
</evidence>
<dbReference type="Proteomes" id="UP000204221">
    <property type="component" value="Chromosome"/>
</dbReference>
<sequence length="261" mass="28291">MAGQEGPPRGYCQAMPELVYPPIVLASKAVFRILDLRLKVTGAEHVPTTGGAVLAANHVSYLDFIFCGYGAQPSRRLVRFMAKKAIFDHRIAGPLMRGMRHIAVDRAAGAESYEQALTALRAGEVVGVFPEATISRSFTVKALKTGAARLAAAAGVPLIPVSLWGTQRLWTKGRPRTLTRRHVPVSISLGEPMHPSPDESPEVVTAELHTRMSALLDAAQRSYPDQPADEADRWWQPAHLGGSAPTPDEAAELDAHRPENR</sequence>
<dbReference type="GO" id="GO:0003841">
    <property type="term" value="F:1-acylglycerol-3-phosphate O-acyltransferase activity"/>
    <property type="evidence" value="ECO:0007669"/>
    <property type="project" value="TreeGrafter"/>
</dbReference>
<dbReference type="CDD" id="cd07989">
    <property type="entry name" value="LPLAT_AGPAT-like"/>
    <property type="match status" value="1"/>
</dbReference>
<keyword evidence="2 5" id="KW-0012">Acyltransferase</keyword>
<evidence type="ECO:0000259" key="4">
    <source>
        <dbReference type="SMART" id="SM00563"/>
    </source>
</evidence>
<accession>A0A221W655</accession>
<dbReference type="KEGG" id="ahg:AHOG_18615"/>
<dbReference type="PANTHER" id="PTHR10434:SF55">
    <property type="entry name" value="POSSIBLE ACYLTRANSFERASE"/>
    <property type="match status" value="1"/>
</dbReference>
<protein>
    <submittedName>
        <fullName evidence="5">1-acyl-sn-glycerol-3-phosphate acyltransferase</fullName>
        <ecNumber evidence="5">2.3.1.-</ecNumber>
    </submittedName>
</protein>
<dbReference type="EC" id="2.3.1.-" evidence="5"/>
<dbReference type="InterPro" id="IPR002123">
    <property type="entry name" value="Plipid/glycerol_acylTrfase"/>
</dbReference>
<dbReference type="GO" id="GO:0005886">
    <property type="term" value="C:plasma membrane"/>
    <property type="evidence" value="ECO:0007669"/>
    <property type="project" value="TreeGrafter"/>
</dbReference>
<dbReference type="PANTHER" id="PTHR10434">
    <property type="entry name" value="1-ACYL-SN-GLYCEROL-3-PHOSPHATE ACYLTRANSFERASE"/>
    <property type="match status" value="1"/>
</dbReference>
<reference evidence="5 6" key="1">
    <citation type="submission" date="2017-07" db="EMBL/GenBank/DDBJ databases">
        <title>Complete genome sequence of Actinoalloteichus hoggarensis DSM 45943, type strain of Actinoalloteichus hoggarensis.</title>
        <authorList>
            <person name="Ruckert C."/>
            <person name="Nouioui I."/>
            <person name="Willmese J."/>
            <person name="van Wezel G."/>
            <person name="Klenk H.-P."/>
            <person name="Kalinowski J."/>
            <person name="Zotchev S.B."/>
        </authorList>
    </citation>
    <scope>NUCLEOTIDE SEQUENCE [LARGE SCALE GENOMIC DNA]</scope>
    <source>
        <strain evidence="5 6">DSM 45943</strain>
    </source>
</reference>
<proteinExistence type="predicted"/>
<dbReference type="AlphaFoldDB" id="A0A221W655"/>
<dbReference type="SMART" id="SM00563">
    <property type="entry name" value="PlsC"/>
    <property type="match status" value="1"/>
</dbReference>
<feature type="region of interest" description="Disordered" evidence="3">
    <location>
        <begin position="217"/>
        <end position="261"/>
    </location>
</feature>
<keyword evidence="6" id="KW-1185">Reference proteome</keyword>
<evidence type="ECO:0000256" key="1">
    <source>
        <dbReference type="ARBA" id="ARBA00022679"/>
    </source>
</evidence>
<feature type="domain" description="Phospholipid/glycerol acyltransferase" evidence="4">
    <location>
        <begin position="52"/>
        <end position="166"/>
    </location>
</feature>
<keyword evidence="1 5" id="KW-0808">Transferase</keyword>
<name>A0A221W655_9PSEU</name>
<dbReference type="GO" id="GO:0006654">
    <property type="term" value="P:phosphatidic acid biosynthetic process"/>
    <property type="evidence" value="ECO:0007669"/>
    <property type="project" value="TreeGrafter"/>
</dbReference>
<gene>
    <name evidence="5" type="primary">plsC3</name>
    <name evidence="5" type="ORF">AHOG_18615</name>
</gene>